<accession>A0AAV0QKN8</accession>
<dbReference type="EMBL" id="CAMGYJ010000009">
    <property type="protein sequence ID" value="CAI0545446.1"/>
    <property type="molecule type" value="Genomic_DNA"/>
</dbReference>
<dbReference type="AlphaFoldDB" id="A0AAV0QKN8"/>
<keyword evidence="2" id="KW-1185">Reference proteome</keyword>
<sequence length="53" mass="5948">MLTGGETKRLVDIPNPNLDSKIGIIPFGHPSSLYRKHSDRAVKQETQINLITF</sequence>
<protein>
    <submittedName>
        <fullName evidence="1">Uncharacterized protein</fullName>
    </submittedName>
</protein>
<evidence type="ECO:0000313" key="1">
    <source>
        <dbReference type="EMBL" id="CAI0545446.1"/>
    </source>
</evidence>
<gene>
    <name evidence="1" type="ORF">LITE_LOCUS43584</name>
</gene>
<dbReference type="Proteomes" id="UP001154282">
    <property type="component" value="Unassembled WGS sequence"/>
</dbReference>
<evidence type="ECO:0000313" key="2">
    <source>
        <dbReference type="Proteomes" id="UP001154282"/>
    </source>
</evidence>
<comment type="caution">
    <text evidence="1">The sequence shown here is derived from an EMBL/GenBank/DDBJ whole genome shotgun (WGS) entry which is preliminary data.</text>
</comment>
<name>A0AAV0QKN8_9ROSI</name>
<reference evidence="1" key="1">
    <citation type="submission" date="2022-08" db="EMBL/GenBank/DDBJ databases">
        <authorList>
            <person name="Gutierrez-Valencia J."/>
        </authorList>
    </citation>
    <scope>NUCLEOTIDE SEQUENCE</scope>
</reference>
<organism evidence="1 2">
    <name type="scientific">Linum tenue</name>
    <dbReference type="NCBI Taxonomy" id="586396"/>
    <lineage>
        <taxon>Eukaryota</taxon>
        <taxon>Viridiplantae</taxon>
        <taxon>Streptophyta</taxon>
        <taxon>Embryophyta</taxon>
        <taxon>Tracheophyta</taxon>
        <taxon>Spermatophyta</taxon>
        <taxon>Magnoliopsida</taxon>
        <taxon>eudicotyledons</taxon>
        <taxon>Gunneridae</taxon>
        <taxon>Pentapetalae</taxon>
        <taxon>rosids</taxon>
        <taxon>fabids</taxon>
        <taxon>Malpighiales</taxon>
        <taxon>Linaceae</taxon>
        <taxon>Linum</taxon>
    </lineage>
</organism>
<proteinExistence type="predicted"/>